<evidence type="ECO:0000313" key="3">
    <source>
        <dbReference type="Proteomes" id="UP000807342"/>
    </source>
</evidence>
<reference evidence="2" key="1">
    <citation type="submission" date="2020-11" db="EMBL/GenBank/DDBJ databases">
        <authorList>
            <consortium name="DOE Joint Genome Institute"/>
            <person name="Ahrendt S."/>
            <person name="Riley R."/>
            <person name="Andreopoulos W."/>
            <person name="Labutti K."/>
            <person name="Pangilinan J."/>
            <person name="Ruiz-Duenas F.J."/>
            <person name="Barrasa J.M."/>
            <person name="Sanchez-Garcia M."/>
            <person name="Camarero S."/>
            <person name="Miyauchi S."/>
            <person name="Serrano A."/>
            <person name="Linde D."/>
            <person name="Babiker R."/>
            <person name="Drula E."/>
            <person name="Ayuso-Fernandez I."/>
            <person name="Pacheco R."/>
            <person name="Padilla G."/>
            <person name="Ferreira P."/>
            <person name="Barriuso J."/>
            <person name="Kellner H."/>
            <person name="Castanera R."/>
            <person name="Alfaro M."/>
            <person name="Ramirez L."/>
            <person name="Pisabarro A.G."/>
            <person name="Kuo A."/>
            <person name="Tritt A."/>
            <person name="Lipzen A."/>
            <person name="He G."/>
            <person name="Yan M."/>
            <person name="Ng V."/>
            <person name="Cullen D."/>
            <person name="Martin F."/>
            <person name="Rosso M.-N."/>
            <person name="Henrissat B."/>
            <person name="Hibbett D."/>
            <person name="Martinez A.T."/>
            <person name="Grigoriev I.V."/>
        </authorList>
    </citation>
    <scope>NUCLEOTIDE SEQUENCE</scope>
    <source>
        <strain evidence="2">MF-IS2</strain>
    </source>
</reference>
<dbReference type="EMBL" id="MU151129">
    <property type="protein sequence ID" value="KAF9449469.1"/>
    <property type="molecule type" value="Genomic_DNA"/>
</dbReference>
<name>A0A9P6C5K7_9AGAR</name>
<evidence type="ECO:0000256" key="1">
    <source>
        <dbReference type="SAM" id="MobiDB-lite"/>
    </source>
</evidence>
<gene>
    <name evidence="2" type="ORF">P691DRAFT_552023</name>
</gene>
<dbReference type="AlphaFoldDB" id="A0A9P6C5K7"/>
<evidence type="ECO:0000313" key="2">
    <source>
        <dbReference type="EMBL" id="KAF9449469.1"/>
    </source>
</evidence>
<comment type="caution">
    <text evidence="2">The sequence shown here is derived from an EMBL/GenBank/DDBJ whole genome shotgun (WGS) entry which is preliminary data.</text>
</comment>
<accession>A0A9P6C5K7</accession>
<organism evidence="2 3">
    <name type="scientific">Macrolepiota fuliginosa MF-IS2</name>
    <dbReference type="NCBI Taxonomy" id="1400762"/>
    <lineage>
        <taxon>Eukaryota</taxon>
        <taxon>Fungi</taxon>
        <taxon>Dikarya</taxon>
        <taxon>Basidiomycota</taxon>
        <taxon>Agaricomycotina</taxon>
        <taxon>Agaricomycetes</taxon>
        <taxon>Agaricomycetidae</taxon>
        <taxon>Agaricales</taxon>
        <taxon>Agaricineae</taxon>
        <taxon>Agaricaceae</taxon>
        <taxon>Macrolepiota</taxon>
    </lineage>
</organism>
<proteinExistence type="predicted"/>
<feature type="compositionally biased region" description="Polar residues" evidence="1">
    <location>
        <begin position="37"/>
        <end position="56"/>
    </location>
</feature>
<protein>
    <submittedName>
        <fullName evidence="2">Uncharacterized protein</fullName>
    </submittedName>
</protein>
<feature type="region of interest" description="Disordered" evidence="1">
    <location>
        <begin position="37"/>
        <end position="73"/>
    </location>
</feature>
<dbReference type="Proteomes" id="UP000807342">
    <property type="component" value="Unassembled WGS sequence"/>
</dbReference>
<keyword evidence="3" id="KW-1185">Reference proteome</keyword>
<sequence length="73" mass="7826">MIIPSTFYIKSASRPFTQYIVFTTSGVMLPILLSSHPPSATSARCPSTPQTSSLYPNTGLEPALVPSLQQDAL</sequence>